<dbReference type="EMBL" id="QFFF01000001">
    <property type="protein sequence ID" value="PWG03575.1"/>
    <property type="molecule type" value="Genomic_DNA"/>
</dbReference>
<dbReference type="SMART" id="SM00448">
    <property type="entry name" value="REC"/>
    <property type="match status" value="1"/>
</dbReference>
<feature type="modified residue" description="4-aspartylphosphate" evidence="2">
    <location>
        <position position="62"/>
    </location>
</feature>
<dbReference type="InterPro" id="IPR001789">
    <property type="entry name" value="Sig_transdc_resp-reg_receiver"/>
</dbReference>
<feature type="domain" description="Response regulatory" evidence="3">
    <location>
        <begin position="12"/>
        <end position="121"/>
    </location>
</feature>
<evidence type="ECO:0000313" key="4">
    <source>
        <dbReference type="EMBL" id="PWG03575.1"/>
    </source>
</evidence>
<dbReference type="OrthoDB" id="7471842at2"/>
<organism evidence="4 5">
    <name type="scientific">Allosphingosinicella humi</name>
    <dbReference type="NCBI Taxonomy" id="2068657"/>
    <lineage>
        <taxon>Bacteria</taxon>
        <taxon>Pseudomonadati</taxon>
        <taxon>Pseudomonadota</taxon>
        <taxon>Alphaproteobacteria</taxon>
        <taxon>Sphingomonadales</taxon>
        <taxon>Sphingomonadaceae</taxon>
        <taxon>Allosphingosinicella</taxon>
    </lineage>
</organism>
<gene>
    <name evidence="4" type="ORF">DF286_12340</name>
</gene>
<sequence>MLFTKRERTIRRILIVEDEPLVAFDNEYLLGEDGYEVVATVDRVADALEVLDRERLDLVLSDILLSGEGDGTDVARAAAAKGVPVLFVSGHCPVEAQKLAVGCLAKPYTDRTLKAALTALDTLFQGERLKKVPEGLSLYDRD</sequence>
<evidence type="ECO:0000256" key="2">
    <source>
        <dbReference type="PROSITE-ProRule" id="PRU00169"/>
    </source>
</evidence>
<dbReference type="AlphaFoldDB" id="A0A2U2J5F1"/>
<dbReference type="RefSeq" id="WP_109271713.1">
    <property type="nucleotide sequence ID" value="NZ_QFFF01000001.1"/>
</dbReference>
<reference evidence="4 5" key="1">
    <citation type="submission" date="2018-05" db="EMBL/GenBank/DDBJ databases">
        <title>Genome of Sphingosinicella humi QZX222.</title>
        <authorList>
            <person name="Qiao Z."/>
            <person name="Wang G."/>
        </authorList>
    </citation>
    <scope>NUCLEOTIDE SEQUENCE [LARGE SCALE GENOMIC DNA]</scope>
    <source>
        <strain evidence="4 5">QZX222</strain>
    </source>
</reference>
<dbReference type="GO" id="GO:0000160">
    <property type="term" value="P:phosphorelay signal transduction system"/>
    <property type="evidence" value="ECO:0007669"/>
    <property type="project" value="InterPro"/>
</dbReference>
<proteinExistence type="predicted"/>
<dbReference type="PROSITE" id="PS50110">
    <property type="entry name" value="RESPONSE_REGULATORY"/>
    <property type="match status" value="1"/>
</dbReference>
<comment type="caution">
    <text evidence="4">The sequence shown here is derived from an EMBL/GenBank/DDBJ whole genome shotgun (WGS) entry which is preliminary data.</text>
</comment>
<keyword evidence="5" id="KW-1185">Reference proteome</keyword>
<evidence type="ECO:0000256" key="1">
    <source>
        <dbReference type="ARBA" id="ARBA00022553"/>
    </source>
</evidence>
<dbReference type="PANTHER" id="PTHR44591">
    <property type="entry name" value="STRESS RESPONSE REGULATOR PROTEIN 1"/>
    <property type="match status" value="1"/>
</dbReference>
<dbReference type="InterPro" id="IPR011006">
    <property type="entry name" value="CheY-like_superfamily"/>
</dbReference>
<evidence type="ECO:0000259" key="3">
    <source>
        <dbReference type="PROSITE" id="PS50110"/>
    </source>
</evidence>
<dbReference type="Gene3D" id="3.40.50.2300">
    <property type="match status" value="1"/>
</dbReference>
<accession>A0A2U2J5F1</accession>
<keyword evidence="1 2" id="KW-0597">Phosphoprotein</keyword>
<dbReference type="SUPFAM" id="SSF52172">
    <property type="entry name" value="CheY-like"/>
    <property type="match status" value="1"/>
</dbReference>
<protein>
    <submittedName>
        <fullName evidence="4">Response regulator</fullName>
    </submittedName>
</protein>
<dbReference type="Pfam" id="PF00072">
    <property type="entry name" value="Response_reg"/>
    <property type="match status" value="1"/>
</dbReference>
<dbReference type="InterPro" id="IPR050595">
    <property type="entry name" value="Bact_response_regulator"/>
</dbReference>
<dbReference type="PANTHER" id="PTHR44591:SF3">
    <property type="entry name" value="RESPONSE REGULATORY DOMAIN-CONTAINING PROTEIN"/>
    <property type="match status" value="1"/>
</dbReference>
<name>A0A2U2J5F1_9SPHN</name>
<dbReference type="Proteomes" id="UP000245916">
    <property type="component" value="Unassembled WGS sequence"/>
</dbReference>
<evidence type="ECO:0000313" key="5">
    <source>
        <dbReference type="Proteomes" id="UP000245916"/>
    </source>
</evidence>